<evidence type="ECO:0000259" key="1">
    <source>
        <dbReference type="Pfam" id="PF14243"/>
    </source>
</evidence>
<protein>
    <recommendedName>
        <fullName evidence="1">ATP-grasp domain-containing protein</fullName>
    </recommendedName>
</protein>
<dbReference type="OrthoDB" id="5355744at2"/>
<organism evidence="2 3">
    <name type="scientific">Streptomyces xinghaiensis</name>
    <dbReference type="NCBI Taxonomy" id="1038928"/>
    <lineage>
        <taxon>Bacteria</taxon>
        <taxon>Bacillati</taxon>
        <taxon>Actinomycetota</taxon>
        <taxon>Actinomycetes</taxon>
        <taxon>Kitasatosporales</taxon>
        <taxon>Streptomycetaceae</taxon>
        <taxon>Streptomyces</taxon>
    </lineage>
</organism>
<sequence>MAATLFLFCADPLHPLRTDPHVADEAGAARAAGAGTALIDHDALLAGDAGAAVARVERGAGAAWYRGWMIPAGRYAELAEALAGRGTTLLTGPEAYRRAHELPGWYGTFAAVTPRSAWLPAAPGDPPAEAELAAAAAPLGGGPGIVKDYVKSRKHEWHEACYTPDLSDTGRLAAVTRRMVELQDGFLTGGVVIRSFEEYPGPGEARMWWVDGVPVLTTAHPDHPGVRPAPALCAAGPRLAPLVAELGCRFVTTDLALRSDGVPRVVEVGDGQVSDLPRGAAGTAGGERLFRALVRAAGTRSAPS</sequence>
<dbReference type="RefSeq" id="WP_043462673.1">
    <property type="nucleotide sequence ID" value="NZ_CP134822.1"/>
</dbReference>
<feature type="domain" description="ATP-grasp" evidence="1">
    <location>
        <begin position="139"/>
        <end position="279"/>
    </location>
</feature>
<dbReference type="Proteomes" id="UP000028058">
    <property type="component" value="Unassembled WGS sequence"/>
</dbReference>
<dbReference type="InterPro" id="IPR025643">
    <property type="entry name" value="R2K_3"/>
</dbReference>
<keyword evidence="3" id="KW-1185">Reference proteome</keyword>
<reference evidence="2 3" key="1">
    <citation type="journal article" date="2014" name="Genome Announc.">
        <title>Draft Genome Sequence of Streptomyces fradiae ATCC 19609, a Strain Highly Sensitive to Antibiotics.</title>
        <authorList>
            <person name="Bekker O.B."/>
            <person name="Klimina K.M."/>
            <person name="Vatlin A.A."/>
            <person name="Zakharevich N.V."/>
            <person name="Kasianov A.S."/>
            <person name="Danilenko V.N."/>
        </authorList>
    </citation>
    <scope>NUCLEOTIDE SEQUENCE [LARGE SCALE GENOMIC DNA]</scope>
    <source>
        <strain evidence="2 3">ATCC 19609</strain>
    </source>
</reference>
<evidence type="ECO:0000313" key="3">
    <source>
        <dbReference type="Proteomes" id="UP000028058"/>
    </source>
</evidence>
<dbReference type="EMBL" id="JNAD02000010">
    <property type="protein sequence ID" value="RKM93577.1"/>
    <property type="molecule type" value="Genomic_DNA"/>
</dbReference>
<dbReference type="AlphaFoldDB" id="A0A3R7J0Y7"/>
<name>A0A3R7J0Y7_9ACTN</name>
<evidence type="ECO:0000313" key="2">
    <source>
        <dbReference type="EMBL" id="RKM93577.1"/>
    </source>
</evidence>
<accession>A0A3R7J0Y7</accession>
<comment type="caution">
    <text evidence="2">The sequence shown here is derived from an EMBL/GenBank/DDBJ whole genome shotgun (WGS) entry which is preliminary data.</text>
</comment>
<gene>
    <name evidence="2" type="ORF">SFRA_020565</name>
</gene>
<proteinExistence type="predicted"/>
<dbReference type="Pfam" id="PF14243">
    <property type="entry name" value="R2K_3"/>
    <property type="match status" value="1"/>
</dbReference>